<dbReference type="Proteomes" id="UP000002640">
    <property type="component" value="Unassembled WGS sequence"/>
</dbReference>
<name>G4ZSM4_PHYSP</name>
<dbReference type="PANTHER" id="PTHR31569:SF4">
    <property type="entry name" value="SWIM-TYPE DOMAIN-CONTAINING PROTEIN"/>
    <property type="match status" value="1"/>
</dbReference>
<dbReference type="STRING" id="1094619.G4ZSM4"/>
<dbReference type="KEGG" id="psoj:PHYSODRAFT_512468"/>
<dbReference type="PANTHER" id="PTHR31569">
    <property type="entry name" value="SWIM-TYPE DOMAIN-CONTAINING PROTEIN"/>
    <property type="match status" value="1"/>
</dbReference>
<dbReference type="InterPro" id="IPR052579">
    <property type="entry name" value="Zinc_finger_SWIM"/>
</dbReference>
<dbReference type="RefSeq" id="XP_009531675.1">
    <property type="nucleotide sequence ID" value="XM_009533380.1"/>
</dbReference>
<evidence type="ECO:0008006" key="4">
    <source>
        <dbReference type="Google" id="ProtNLM"/>
    </source>
</evidence>
<evidence type="ECO:0000256" key="1">
    <source>
        <dbReference type="SAM" id="MobiDB-lite"/>
    </source>
</evidence>
<feature type="region of interest" description="Disordered" evidence="1">
    <location>
        <begin position="166"/>
        <end position="195"/>
    </location>
</feature>
<evidence type="ECO:0000313" key="2">
    <source>
        <dbReference type="EMBL" id="EGZ14246.1"/>
    </source>
</evidence>
<feature type="compositionally biased region" description="Polar residues" evidence="1">
    <location>
        <begin position="173"/>
        <end position="184"/>
    </location>
</feature>
<dbReference type="GeneID" id="20659361"/>
<dbReference type="InParanoid" id="G4ZSM4"/>
<organism evidence="2 3">
    <name type="scientific">Phytophthora sojae (strain P6497)</name>
    <name type="common">Soybean stem and root rot agent</name>
    <name type="synonym">Phytophthora megasperma f. sp. glycines</name>
    <dbReference type="NCBI Taxonomy" id="1094619"/>
    <lineage>
        <taxon>Eukaryota</taxon>
        <taxon>Sar</taxon>
        <taxon>Stramenopiles</taxon>
        <taxon>Oomycota</taxon>
        <taxon>Peronosporomycetes</taxon>
        <taxon>Peronosporales</taxon>
        <taxon>Peronosporaceae</taxon>
        <taxon>Phytophthora</taxon>
    </lineage>
</organism>
<sequence>PGSCMQRFRFRTSKTVKARNSKVHDPADKVPESFEHYARRLECIHAGKYKLRETGKRLRQQSCQIECPAQINACVRRVGTDPSRWVVCVTKIVVSLEHNHPVSESLFKHHPRTRLSIPDEVVHTVSIVQKAGAKKKTIHQYILENCDRLHIRAVAHKLAGLIQAGRRGAQSGAPGSSRVSQSGAATRAKTEMGQS</sequence>
<accession>G4ZSM4</accession>
<keyword evidence="3" id="KW-1185">Reference proteome</keyword>
<dbReference type="EMBL" id="JH159156">
    <property type="protein sequence ID" value="EGZ14246.1"/>
    <property type="molecule type" value="Genomic_DNA"/>
</dbReference>
<proteinExistence type="predicted"/>
<evidence type="ECO:0000313" key="3">
    <source>
        <dbReference type="Proteomes" id="UP000002640"/>
    </source>
</evidence>
<feature type="non-terminal residue" evidence="2">
    <location>
        <position position="1"/>
    </location>
</feature>
<dbReference type="AlphaFoldDB" id="G4ZSM4"/>
<reference evidence="2 3" key="1">
    <citation type="journal article" date="2006" name="Science">
        <title>Phytophthora genome sequences uncover evolutionary origins and mechanisms of pathogenesis.</title>
        <authorList>
            <person name="Tyler B.M."/>
            <person name="Tripathy S."/>
            <person name="Zhang X."/>
            <person name="Dehal P."/>
            <person name="Jiang R.H."/>
            <person name="Aerts A."/>
            <person name="Arredondo F.D."/>
            <person name="Baxter L."/>
            <person name="Bensasson D."/>
            <person name="Beynon J.L."/>
            <person name="Chapman J."/>
            <person name="Damasceno C.M."/>
            <person name="Dorrance A.E."/>
            <person name="Dou D."/>
            <person name="Dickerman A.W."/>
            <person name="Dubchak I.L."/>
            <person name="Garbelotto M."/>
            <person name="Gijzen M."/>
            <person name="Gordon S.G."/>
            <person name="Govers F."/>
            <person name="Grunwald N.J."/>
            <person name="Huang W."/>
            <person name="Ivors K.L."/>
            <person name="Jones R.W."/>
            <person name="Kamoun S."/>
            <person name="Krampis K."/>
            <person name="Lamour K.H."/>
            <person name="Lee M.K."/>
            <person name="McDonald W.H."/>
            <person name="Medina M."/>
            <person name="Meijer H.J."/>
            <person name="Nordberg E.K."/>
            <person name="Maclean D.J."/>
            <person name="Ospina-Giraldo M.D."/>
            <person name="Morris P.F."/>
            <person name="Phuntumart V."/>
            <person name="Putnam N.H."/>
            <person name="Rash S."/>
            <person name="Rose J.K."/>
            <person name="Sakihama Y."/>
            <person name="Salamov A.A."/>
            <person name="Savidor A."/>
            <person name="Scheuring C.F."/>
            <person name="Smith B.M."/>
            <person name="Sobral B.W."/>
            <person name="Terry A."/>
            <person name="Torto-Alalibo T.A."/>
            <person name="Win J."/>
            <person name="Xu Z."/>
            <person name="Zhang H."/>
            <person name="Grigoriev I.V."/>
            <person name="Rokhsar D.S."/>
            <person name="Boore J.L."/>
        </authorList>
    </citation>
    <scope>NUCLEOTIDE SEQUENCE [LARGE SCALE GENOMIC DNA]</scope>
    <source>
        <strain evidence="2 3">P6497</strain>
    </source>
</reference>
<gene>
    <name evidence="2" type="ORF">PHYSODRAFT_512468</name>
</gene>
<protein>
    <recommendedName>
        <fullName evidence="4">FAR1 domain-containing protein</fullName>
    </recommendedName>
</protein>